<organism evidence="7 8">
    <name type="scientific">Microterricola gilva</name>
    <dbReference type="NCBI Taxonomy" id="393267"/>
    <lineage>
        <taxon>Bacteria</taxon>
        <taxon>Bacillati</taxon>
        <taxon>Actinomycetota</taxon>
        <taxon>Actinomycetes</taxon>
        <taxon>Micrococcales</taxon>
        <taxon>Microbacteriaceae</taxon>
        <taxon>Microterricola</taxon>
    </lineage>
</organism>
<dbReference type="GO" id="GO:0005525">
    <property type="term" value="F:GTP binding"/>
    <property type="evidence" value="ECO:0007669"/>
    <property type="project" value="UniProtKB-KW"/>
</dbReference>
<dbReference type="Gene3D" id="3.90.550.10">
    <property type="entry name" value="Spore Coat Polysaccharide Biosynthesis Protein SpsA, Chain A"/>
    <property type="match status" value="1"/>
</dbReference>
<name>A0A4Q8APW2_9MICO</name>
<dbReference type="UniPathway" id="UPA00071"/>
<keyword evidence="4 5" id="KW-0342">GTP-binding</keyword>
<gene>
    <name evidence="5" type="primary">fbiD</name>
    <name evidence="7" type="ORF">EV379_2421</name>
</gene>
<evidence type="ECO:0000256" key="2">
    <source>
        <dbReference type="ARBA" id="ARBA00022695"/>
    </source>
</evidence>
<keyword evidence="1 5" id="KW-0808">Transferase</keyword>
<protein>
    <recommendedName>
        <fullName evidence="5">Phosphoenolpyruvate guanylyltransferase</fullName>
        <shortName evidence="5">PEP guanylyltransferase</shortName>
        <ecNumber evidence="5">2.7.7.105</ecNumber>
    </recommendedName>
</protein>
<comment type="similarity">
    <text evidence="5">Belongs to the CofC family.</text>
</comment>
<dbReference type="NCBIfam" id="TIGR03552">
    <property type="entry name" value="F420_cofC"/>
    <property type="match status" value="1"/>
</dbReference>
<dbReference type="EC" id="2.7.7.105" evidence="5"/>
<dbReference type="EMBL" id="SHLC01000001">
    <property type="protein sequence ID" value="RZU66075.1"/>
    <property type="molecule type" value="Genomic_DNA"/>
</dbReference>
<feature type="binding site" evidence="5">
    <location>
        <position position="159"/>
    </location>
    <ligand>
        <name>phosphoenolpyruvate</name>
        <dbReference type="ChEBI" id="CHEBI:58702"/>
    </ligand>
</feature>
<keyword evidence="8" id="KW-1185">Reference proteome</keyword>
<dbReference type="Proteomes" id="UP000291483">
    <property type="component" value="Unassembled WGS sequence"/>
</dbReference>
<reference evidence="7 8" key="1">
    <citation type="submission" date="2019-02" db="EMBL/GenBank/DDBJ databases">
        <title>Sequencing the genomes of 1000 actinobacteria strains.</title>
        <authorList>
            <person name="Klenk H.-P."/>
        </authorList>
    </citation>
    <scope>NUCLEOTIDE SEQUENCE [LARGE SCALE GENOMIC DNA]</scope>
    <source>
        <strain evidence="7 8">DSM 18319</strain>
    </source>
</reference>
<evidence type="ECO:0000256" key="3">
    <source>
        <dbReference type="ARBA" id="ARBA00022741"/>
    </source>
</evidence>
<dbReference type="OrthoDB" id="9151145at2"/>
<dbReference type="InterPro" id="IPR029044">
    <property type="entry name" value="Nucleotide-diphossugar_trans"/>
</dbReference>
<dbReference type="AlphaFoldDB" id="A0A4Q8APW2"/>
<dbReference type="SUPFAM" id="SSF53448">
    <property type="entry name" value="Nucleotide-diphospho-sugar transferases"/>
    <property type="match status" value="1"/>
</dbReference>
<dbReference type="GO" id="GO:0052645">
    <property type="term" value="P:F420-0 metabolic process"/>
    <property type="evidence" value="ECO:0007669"/>
    <property type="project" value="UniProtKB-UniRule"/>
</dbReference>
<feature type="region of interest" description="Disordered" evidence="6">
    <location>
        <begin position="198"/>
        <end position="218"/>
    </location>
</feature>
<dbReference type="Pfam" id="PF01983">
    <property type="entry name" value="CofC"/>
    <property type="match status" value="1"/>
</dbReference>
<dbReference type="RefSeq" id="WP_130506325.1">
    <property type="nucleotide sequence ID" value="NZ_SHLC01000001.1"/>
</dbReference>
<dbReference type="PANTHER" id="PTHR40392:SF1">
    <property type="entry name" value="2-PHOSPHO-L-LACTATE GUANYLYLTRANSFERASE"/>
    <property type="match status" value="1"/>
</dbReference>
<feature type="binding site" evidence="5">
    <location>
        <position position="162"/>
    </location>
    <ligand>
        <name>phosphoenolpyruvate</name>
        <dbReference type="ChEBI" id="CHEBI:58702"/>
    </ligand>
</feature>
<evidence type="ECO:0000256" key="1">
    <source>
        <dbReference type="ARBA" id="ARBA00022679"/>
    </source>
</evidence>
<comment type="caution">
    <text evidence="7">The sequence shown here is derived from an EMBL/GenBank/DDBJ whole genome shotgun (WGS) entry which is preliminary data.</text>
</comment>
<evidence type="ECO:0000256" key="5">
    <source>
        <dbReference type="HAMAP-Rule" id="MF_02114"/>
    </source>
</evidence>
<evidence type="ECO:0000313" key="7">
    <source>
        <dbReference type="EMBL" id="RZU66075.1"/>
    </source>
</evidence>
<keyword evidence="2 5" id="KW-0548">Nucleotidyltransferase</keyword>
<proteinExistence type="inferred from homology"/>
<accession>A0A4Q8APW2</accession>
<dbReference type="GO" id="GO:0043814">
    <property type="term" value="F:phospholactate guanylyltransferase activity"/>
    <property type="evidence" value="ECO:0007669"/>
    <property type="project" value="InterPro"/>
</dbReference>
<comment type="catalytic activity">
    <reaction evidence="5">
        <text>phosphoenolpyruvate + GTP + H(+) = enolpyruvoyl-2-diphospho-5'-guanosine + diphosphate</text>
        <dbReference type="Rhea" id="RHEA:30519"/>
        <dbReference type="ChEBI" id="CHEBI:15378"/>
        <dbReference type="ChEBI" id="CHEBI:33019"/>
        <dbReference type="ChEBI" id="CHEBI:37565"/>
        <dbReference type="ChEBI" id="CHEBI:58702"/>
        <dbReference type="ChEBI" id="CHEBI:143701"/>
        <dbReference type="EC" id="2.7.7.105"/>
    </reaction>
</comment>
<feature type="binding site" evidence="5">
    <location>
        <position position="141"/>
    </location>
    <ligand>
        <name>phosphoenolpyruvate</name>
        <dbReference type="ChEBI" id="CHEBI:58702"/>
    </ligand>
</feature>
<comment type="function">
    <text evidence="5">Guanylyltransferase that catalyzes the activation of phosphoenolpyruvate (PEP) as enolpyruvoyl-2-diphospho-5'-guanosine, via the condensation of PEP with GTP. It is involved in the biosynthesis of coenzyme F420, a hydride carrier cofactor.</text>
</comment>
<evidence type="ECO:0000256" key="6">
    <source>
        <dbReference type="SAM" id="MobiDB-lite"/>
    </source>
</evidence>
<evidence type="ECO:0000256" key="4">
    <source>
        <dbReference type="ARBA" id="ARBA00023134"/>
    </source>
</evidence>
<evidence type="ECO:0000313" key="8">
    <source>
        <dbReference type="Proteomes" id="UP000291483"/>
    </source>
</evidence>
<comment type="pathway">
    <text evidence="5">Cofactor biosynthesis; coenzyme F420 biosynthesis.</text>
</comment>
<dbReference type="InterPro" id="IPR002835">
    <property type="entry name" value="CofC"/>
</dbReference>
<keyword evidence="3 5" id="KW-0547">Nucleotide-binding</keyword>
<dbReference type="PANTHER" id="PTHR40392">
    <property type="entry name" value="2-PHOSPHO-L-LACTATE GUANYLYLTRANSFERASE"/>
    <property type="match status" value="1"/>
</dbReference>
<dbReference type="HAMAP" id="MF_02114">
    <property type="entry name" value="CofC"/>
    <property type="match status" value="1"/>
</dbReference>
<sequence>MSAPSWTLIVPVRRADTAKSRLADVTPELARAIAVDTIVAASRAPGVAALLVVTDDPELEQVLAPLVGQGDAELRVLQQGSVEGLNPSIRLGIRAAEDDGRALAVVLGDLPALRPAELGSALTAASAFPRAVVADHLGTGTTLLTALPSAIAHLEPAFGADSFARHVRAGHAALELGPDSTVRADVDTRADLERAERLGLGQHTSRALAAPPLPSHAA</sequence>